<dbReference type="AlphaFoldDB" id="A0A3Q1BZQ3"/>
<evidence type="ECO:0000256" key="2">
    <source>
        <dbReference type="ARBA" id="ARBA00007480"/>
    </source>
</evidence>
<sequence>HDATCCLLLVLVLVLGSGVQQTRSQHYYLLRPVPGGSLPVELLREDPDPLLDPEEKDLNETELRGALGGHFDPRFMSVSAPEDRSPGEDRDEAERLQLSGSMPRQIRTLDFSAPLGRKQRRRMQLWLWSYGLCPVLRTWTDLGSRFWPRYVKVGSCYSRRSCSVPEGMLCRPAKASSFTILRWRCVRKTGLRCAWIPVQYPVVSECKCSCSG</sequence>
<feature type="disulfide bond" evidence="10">
    <location>
        <begin position="133"/>
        <end position="170"/>
    </location>
</feature>
<keyword evidence="5 12" id="KW-0732">Signal</keyword>
<dbReference type="GeneTree" id="ENSGT00390000006009"/>
<feature type="disulfide bond" evidence="10">
    <location>
        <begin position="162"/>
        <end position="208"/>
    </location>
</feature>
<evidence type="ECO:0000256" key="1">
    <source>
        <dbReference type="ARBA" id="ARBA00004613"/>
    </source>
</evidence>
<dbReference type="GO" id="GO:0005615">
    <property type="term" value="C:extracellular space"/>
    <property type="evidence" value="ECO:0007669"/>
    <property type="project" value="TreeGrafter"/>
</dbReference>
<feature type="glycosylation site" description="N-linked (GlcNAc...) asparagine" evidence="11">
    <location>
        <position position="59"/>
    </location>
</feature>
<keyword evidence="7 10" id="KW-1015">Disulfide bond</keyword>
<accession>A0A3Q1BZQ3</accession>
<comment type="subcellular location">
    <subcellularLocation>
        <location evidence="1 9">Secreted</location>
    </subcellularLocation>
</comment>
<feature type="signal peptide" evidence="12">
    <location>
        <begin position="1"/>
        <end position="24"/>
    </location>
</feature>
<protein>
    <recommendedName>
        <fullName evidence="9">Noggin</fullName>
    </recommendedName>
</protein>
<dbReference type="SUPFAM" id="SSF57501">
    <property type="entry name" value="Cystine-knot cytokines"/>
    <property type="match status" value="1"/>
</dbReference>
<evidence type="ECO:0000313" key="13">
    <source>
        <dbReference type="Ensembl" id="ENSAOCP00000020402.2"/>
    </source>
</evidence>
<organism evidence="13 14">
    <name type="scientific">Amphiprion ocellaris</name>
    <name type="common">Clown anemonefish</name>
    <dbReference type="NCBI Taxonomy" id="80972"/>
    <lineage>
        <taxon>Eukaryota</taxon>
        <taxon>Metazoa</taxon>
        <taxon>Chordata</taxon>
        <taxon>Craniata</taxon>
        <taxon>Vertebrata</taxon>
        <taxon>Euteleostomi</taxon>
        <taxon>Actinopterygii</taxon>
        <taxon>Neopterygii</taxon>
        <taxon>Teleostei</taxon>
        <taxon>Neoteleostei</taxon>
        <taxon>Acanthomorphata</taxon>
        <taxon>Ovalentaria</taxon>
        <taxon>Pomacentridae</taxon>
        <taxon>Amphiprion</taxon>
    </lineage>
</organism>
<dbReference type="Ensembl" id="ENSAOCT00000013153.2">
    <property type="protein sequence ID" value="ENSAOCP00000020402.2"/>
    <property type="gene ID" value="ENSAOCG00000004489.2"/>
</dbReference>
<dbReference type="InterPro" id="IPR029034">
    <property type="entry name" value="Cystine-knot_cytokine"/>
</dbReference>
<dbReference type="PANTHER" id="PTHR10494:SF5">
    <property type="entry name" value="NOGGIN"/>
    <property type="match status" value="1"/>
</dbReference>
<keyword evidence="6 9" id="KW-0221">Differentiation</keyword>
<feature type="disulfide bond" evidence="10">
    <location>
        <begin position="185"/>
        <end position="193"/>
    </location>
</feature>
<keyword evidence="14" id="KW-1185">Reference proteome</keyword>
<evidence type="ECO:0000256" key="12">
    <source>
        <dbReference type="SAM" id="SignalP"/>
    </source>
</evidence>
<evidence type="ECO:0000256" key="5">
    <source>
        <dbReference type="ARBA" id="ARBA00022729"/>
    </source>
</evidence>
<keyword evidence="8 9" id="KW-0891">Chondrogenesis</keyword>
<dbReference type="PIRSF" id="PIRSF008129">
    <property type="entry name" value="Noggin"/>
    <property type="match status" value="1"/>
</dbReference>
<dbReference type="GO" id="GO:0009953">
    <property type="term" value="P:dorsal/ventral pattern formation"/>
    <property type="evidence" value="ECO:0007669"/>
    <property type="project" value="TreeGrafter"/>
</dbReference>
<evidence type="ECO:0000256" key="9">
    <source>
        <dbReference type="PIRNR" id="PIRNR008129"/>
    </source>
</evidence>
<dbReference type="Gene3D" id="1.10.287.520">
    <property type="entry name" value="Helix hairpin bin"/>
    <property type="match status" value="1"/>
</dbReference>
<evidence type="ECO:0000313" key="14">
    <source>
        <dbReference type="Proteomes" id="UP001501940"/>
    </source>
</evidence>
<comment type="subunit">
    <text evidence="9">Homodimer.</text>
</comment>
<dbReference type="GO" id="GO:0001649">
    <property type="term" value="P:osteoblast differentiation"/>
    <property type="evidence" value="ECO:0007669"/>
    <property type="project" value="TreeGrafter"/>
</dbReference>
<dbReference type="Gene3D" id="2.10.90.10">
    <property type="entry name" value="Cystine-knot cytokines"/>
    <property type="match status" value="1"/>
</dbReference>
<dbReference type="Proteomes" id="UP001501940">
    <property type="component" value="Chromosome 18"/>
</dbReference>
<dbReference type="OMA" id="LWSHTFC"/>
<dbReference type="GO" id="GO:0051216">
    <property type="term" value="P:cartilage development"/>
    <property type="evidence" value="ECO:0007669"/>
    <property type="project" value="UniProtKB-UniRule"/>
</dbReference>
<evidence type="ECO:0000256" key="4">
    <source>
        <dbReference type="ARBA" id="ARBA00022525"/>
    </source>
</evidence>
<reference evidence="13 14" key="1">
    <citation type="submission" date="2022-01" db="EMBL/GenBank/DDBJ databases">
        <title>A chromosome-scale genome assembly of the false clownfish, Amphiprion ocellaris.</title>
        <authorList>
            <person name="Ryu T."/>
        </authorList>
    </citation>
    <scope>NUCLEOTIDE SEQUENCE [LARGE SCALE GENOMIC DNA]</scope>
</reference>
<reference evidence="13" key="3">
    <citation type="submission" date="2025-09" db="UniProtKB">
        <authorList>
            <consortium name="Ensembl"/>
        </authorList>
    </citation>
    <scope>IDENTIFICATION</scope>
</reference>
<dbReference type="Pfam" id="PF05806">
    <property type="entry name" value="Noggin"/>
    <property type="match status" value="1"/>
</dbReference>
<reference evidence="13" key="2">
    <citation type="submission" date="2025-08" db="UniProtKB">
        <authorList>
            <consortium name="Ensembl"/>
        </authorList>
    </citation>
    <scope>IDENTIFICATION</scope>
</reference>
<evidence type="ECO:0000256" key="6">
    <source>
        <dbReference type="ARBA" id="ARBA00022782"/>
    </source>
</evidence>
<dbReference type="GO" id="GO:0030514">
    <property type="term" value="P:negative regulation of BMP signaling pathway"/>
    <property type="evidence" value="ECO:0007669"/>
    <property type="project" value="InterPro"/>
</dbReference>
<proteinExistence type="inferred from homology"/>
<gene>
    <name evidence="13" type="primary">NOG</name>
</gene>
<evidence type="ECO:0000256" key="8">
    <source>
        <dbReference type="ARBA" id="ARBA00023188"/>
    </source>
</evidence>
<dbReference type="InterPro" id="IPR008717">
    <property type="entry name" value="Noggin"/>
</dbReference>
<evidence type="ECO:0000256" key="7">
    <source>
        <dbReference type="ARBA" id="ARBA00023157"/>
    </source>
</evidence>
<dbReference type="GO" id="GO:0045596">
    <property type="term" value="P:negative regulation of cell differentiation"/>
    <property type="evidence" value="ECO:0007669"/>
    <property type="project" value="InterPro"/>
</dbReference>
<feature type="disulfide bond" evidence="10">
    <location>
        <begin position="156"/>
        <end position="206"/>
    </location>
</feature>
<dbReference type="OrthoDB" id="5950649at2759"/>
<dbReference type="PANTHER" id="PTHR10494">
    <property type="entry name" value="BONE MORPHOGENETIC PROTEIN INHIBITOR, NOGGIN"/>
    <property type="match status" value="1"/>
</dbReference>
<evidence type="ECO:0000256" key="3">
    <source>
        <dbReference type="ARBA" id="ARBA00022473"/>
    </source>
</evidence>
<evidence type="ECO:0000256" key="10">
    <source>
        <dbReference type="PIRSR" id="PIRSR008129-1"/>
    </source>
</evidence>
<feature type="chain" id="PRO_5043310399" description="Noggin" evidence="12">
    <location>
        <begin position="25"/>
        <end position="212"/>
    </location>
</feature>
<name>A0A3Q1BZQ3_AMPOC</name>
<dbReference type="GlyCosmos" id="A0A3Q1BZQ3">
    <property type="glycosylation" value="1 site, No reported glycans"/>
</dbReference>
<comment type="similarity">
    <text evidence="2 9">Belongs to the noggin family.</text>
</comment>
<evidence type="ECO:0000256" key="11">
    <source>
        <dbReference type="PIRSR" id="PIRSR008129-2"/>
    </source>
</evidence>
<keyword evidence="3 9" id="KW-0217">Developmental protein</keyword>
<keyword evidence="4 9" id="KW-0964">Secreted</keyword>
<dbReference type="STRING" id="80972.ENSAOCP00000020402"/>